<dbReference type="EMBL" id="LDAU01000221">
    <property type="protein sequence ID" value="KRW99126.1"/>
    <property type="molecule type" value="Genomic_DNA"/>
</dbReference>
<evidence type="ECO:0000256" key="2">
    <source>
        <dbReference type="SAM" id="Coils"/>
    </source>
</evidence>
<dbReference type="OMA" id="PEMEENM"/>
<evidence type="ECO:0000256" key="3">
    <source>
        <dbReference type="SAM" id="MobiDB-lite"/>
    </source>
</evidence>
<protein>
    <recommendedName>
        <fullName evidence="4">RRM domain-containing protein</fullName>
    </recommendedName>
</protein>
<name>A0A0V0QA63_PSEPJ</name>
<evidence type="ECO:0000256" key="1">
    <source>
        <dbReference type="PROSITE-ProRule" id="PRU00176"/>
    </source>
</evidence>
<dbReference type="InterPro" id="IPR012677">
    <property type="entry name" value="Nucleotide-bd_a/b_plait_sf"/>
</dbReference>
<organism evidence="5 6">
    <name type="scientific">Pseudocohnilembus persalinus</name>
    <name type="common">Ciliate</name>
    <dbReference type="NCBI Taxonomy" id="266149"/>
    <lineage>
        <taxon>Eukaryota</taxon>
        <taxon>Sar</taxon>
        <taxon>Alveolata</taxon>
        <taxon>Ciliophora</taxon>
        <taxon>Intramacronucleata</taxon>
        <taxon>Oligohymenophorea</taxon>
        <taxon>Scuticociliatia</taxon>
        <taxon>Philasterida</taxon>
        <taxon>Pseudocohnilembidae</taxon>
        <taxon>Pseudocohnilembus</taxon>
    </lineage>
</organism>
<dbReference type="Gene3D" id="3.30.70.330">
    <property type="match status" value="1"/>
</dbReference>
<accession>A0A0V0QA63</accession>
<comment type="caution">
    <text evidence="5">The sequence shown here is derived from an EMBL/GenBank/DDBJ whole genome shotgun (WGS) entry which is preliminary data.</text>
</comment>
<dbReference type="InterPro" id="IPR000504">
    <property type="entry name" value="RRM_dom"/>
</dbReference>
<dbReference type="InParanoid" id="A0A0V0QA63"/>
<dbReference type="SUPFAM" id="SSF54928">
    <property type="entry name" value="RNA-binding domain, RBD"/>
    <property type="match status" value="1"/>
</dbReference>
<dbReference type="AlphaFoldDB" id="A0A0V0QA63"/>
<gene>
    <name evidence="5" type="ORF">PPERSA_02958</name>
</gene>
<feature type="coiled-coil region" evidence="2">
    <location>
        <begin position="174"/>
        <end position="244"/>
    </location>
</feature>
<dbReference type="CDD" id="cd00590">
    <property type="entry name" value="RRM_SF"/>
    <property type="match status" value="1"/>
</dbReference>
<evidence type="ECO:0000313" key="5">
    <source>
        <dbReference type="EMBL" id="KRW99126.1"/>
    </source>
</evidence>
<dbReference type="GO" id="GO:0003723">
    <property type="term" value="F:RNA binding"/>
    <property type="evidence" value="ECO:0007669"/>
    <property type="project" value="UniProtKB-UniRule"/>
</dbReference>
<evidence type="ECO:0000313" key="6">
    <source>
        <dbReference type="Proteomes" id="UP000054937"/>
    </source>
</evidence>
<keyword evidence="2" id="KW-0175">Coiled coil</keyword>
<reference evidence="5 6" key="1">
    <citation type="journal article" date="2015" name="Sci. Rep.">
        <title>Genome of the facultative scuticociliatosis pathogen Pseudocohnilembus persalinus provides insight into its virulence through horizontal gene transfer.</title>
        <authorList>
            <person name="Xiong J."/>
            <person name="Wang G."/>
            <person name="Cheng J."/>
            <person name="Tian M."/>
            <person name="Pan X."/>
            <person name="Warren A."/>
            <person name="Jiang C."/>
            <person name="Yuan D."/>
            <person name="Miao W."/>
        </authorList>
    </citation>
    <scope>NUCLEOTIDE SEQUENCE [LARGE SCALE GENOMIC DNA]</scope>
    <source>
        <strain evidence="5">36N120E</strain>
    </source>
</reference>
<feature type="compositionally biased region" description="Basic and acidic residues" evidence="3">
    <location>
        <begin position="435"/>
        <end position="444"/>
    </location>
</feature>
<proteinExistence type="predicted"/>
<feature type="region of interest" description="Disordered" evidence="3">
    <location>
        <begin position="435"/>
        <end position="457"/>
    </location>
</feature>
<feature type="coiled-coil region" evidence="2">
    <location>
        <begin position="55"/>
        <end position="82"/>
    </location>
</feature>
<dbReference type="Proteomes" id="UP000054937">
    <property type="component" value="Unassembled WGS sequence"/>
</dbReference>
<sequence length="673" mass="80338">MFSTPPRKEKDLDQERYQEYVKQMNSKLMKSMTKMQESFFFQDQNIKNEVQKQINQNLFNQENQQQKENQEKKQQNIQIKSEINVKYQPNECVIEFDPEDPFSDNQCIRKNCPNCVNKHQKQCEYYQINSPRESQKMIRKNQTYQEEIQEQNFTKNAQNEFENDGCFEDQKPKLQKYRQIKQQLKQKKQVLRDHLEQLRESISLLNNNLNQQTEHQNSEEVTKERQKKIQMQQQTERLNQLSNKLLGTLESQLGKYKQQKQYINNNKQQQSDISNNFFQQNFGENFIQNKNQNLQQMDNVQNNLETKYRDEIFQFQIKSPQLTRKQGSSDQRAEYNQLDQFDKIQNYFEKKSSQKNGDEQSELRKNQNQNQNFYSPGQVQQTEFSQDEQGLHPFEFQEDNPKNKKANNSNNQVVYNKQQLQKQQQDQNEKIQDYNNKHCKDDKSNNNNSFGEKTFFNLPQPNLEFHESIQSQSNSQSDKFSQGFVECEIQLNQNENFQAKMIDNNDKSVQNQQNSISNCFLKQGKNQEIFDQEQQQQQEKDIIQINKQENQIQQIQDEINPWGQDAQGGCKILINNLNPEMEENMIKDFMSCFGEIVSFDLQKRKLQSYQNNINNNYDNNNQENKYDDNNNIQNQDAFQAVVHFQDSLAAQEAIYNLDQQIFEGRVISVQVLI</sequence>
<dbReference type="SMART" id="SM00360">
    <property type="entry name" value="RRM"/>
    <property type="match status" value="1"/>
</dbReference>
<dbReference type="InterPro" id="IPR035979">
    <property type="entry name" value="RBD_domain_sf"/>
</dbReference>
<feature type="domain" description="RRM" evidence="4">
    <location>
        <begin position="570"/>
        <end position="673"/>
    </location>
</feature>
<keyword evidence="1" id="KW-0694">RNA-binding</keyword>
<dbReference type="PROSITE" id="PS50102">
    <property type="entry name" value="RRM"/>
    <property type="match status" value="1"/>
</dbReference>
<keyword evidence="6" id="KW-1185">Reference proteome</keyword>
<evidence type="ECO:0000259" key="4">
    <source>
        <dbReference type="PROSITE" id="PS50102"/>
    </source>
</evidence>